<gene>
    <name evidence="3" type="ORF">SAMN05216174_109171</name>
</gene>
<reference evidence="4" key="1">
    <citation type="submission" date="2016-10" db="EMBL/GenBank/DDBJ databases">
        <authorList>
            <person name="Varghese N."/>
            <person name="Submissions S."/>
        </authorList>
    </citation>
    <scope>NUCLEOTIDE SEQUENCE [LARGE SCALE GENOMIC DNA]</scope>
    <source>
        <strain evidence="4">IBRC-M 10403</strain>
    </source>
</reference>
<evidence type="ECO:0000313" key="4">
    <source>
        <dbReference type="Proteomes" id="UP000199501"/>
    </source>
</evidence>
<dbReference type="InterPro" id="IPR011033">
    <property type="entry name" value="PRC_barrel-like_sf"/>
</dbReference>
<name>A0A1G6TIZ8_9PSEU</name>
<dbReference type="InterPro" id="IPR014747">
    <property type="entry name" value="Bac_photo_RC_H_C"/>
</dbReference>
<proteinExistence type="predicted"/>
<keyword evidence="4" id="KW-1185">Reference proteome</keyword>
<dbReference type="Pfam" id="PF05239">
    <property type="entry name" value="PRC"/>
    <property type="match status" value="1"/>
</dbReference>
<sequence length="147" mass="16217">MRGQHADATVWSMRPQHLIGSDVFDPDDRKVGRVGAVYLDAATREPAWVTVGTGLFGRRESLVPLDGARLSERKLRITVAKEVVKDAPTADGPLTEADAHAAQRFYGLPDSEPPVPYARVPKPSDMPRRPPQQRYVVHADQQVTKSP</sequence>
<dbReference type="EMBL" id="FMZZ01000009">
    <property type="protein sequence ID" value="SDD29053.1"/>
    <property type="molecule type" value="Genomic_DNA"/>
</dbReference>
<feature type="domain" description="PRC-barrel" evidence="2">
    <location>
        <begin position="18"/>
        <end position="83"/>
    </location>
</feature>
<evidence type="ECO:0000259" key="2">
    <source>
        <dbReference type="Pfam" id="PF05239"/>
    </source>
</evidence>
<evidence type="ECO:0000313" key="3">
    <source>
        <dbReference type="EMBL" id="SDD29053.1"/>
    </source>
</evidence>
<dbReference type="InterPro" id="IPR027275">
    <property type="entry name" value="PRC-brl_dom"/>
</dbReference>
<dbReference type="AlphaFoldDB" id="A0A1G6TIZ8"/>
<feature type="region of interest" description="Disordered" evidence="1">
    <location>
        <begin position="106"/>
        <end position="147"/>
    </location>
</feature>
<dbReference type="STRING" id="1271860.SAMN05216174_109171"/>
<dbReference type="GO" id="GO:0019684">
    <property type="term" value="P:photosynthesis, light reaction"/>
    <property type="evidence" value="ECO:0007669"/>
    <property type="project" value="InterPro"/>
</dbReference>
<dbReference type="GO" id="GO:0030077">
    <property type="term" value="C:plasma membrane light-harvesting complex"/>
    <property type="evidence" value="ECO:0007669"/>
    <property type="project" value="InterPro"/>
</dbReference>
<evidence type="ECO:0000256" key="1">
    <source>
        <dbReference type="SAM" id="MobiDB-lite"/>
    </source>
</evidence>
<dbReference type="Gene3D" id="3.90.50.10">
    <property type="entry name" value="Photosynthetic Reaction Center, subunit H, domain 2"/>
    <property type="match status" value="1"/>
</dbReference>
<dbReference type="Proteomes" id="UP000199501">
    <property type="component" value="Unassembled WGS sequence"/>
</dbReference>
<organism evidence="3 4">
    <name type="scientific">Actinokineospora iranica</name>
    <dbReference type="NCBI Taxonomy" id="1271860"/>
    <lineage>
        <taxon>Bacteria</taxon>
        <taxon>Bacillati</taxon>
        <taxon>Actinomycetota</taxon>
        <taxon>Actinomycetes</taxon>
        <taxon>Pseudonocardiales</taxon>
        <taxon>Pseudonocardiaceae</taxon>
        <taxon>Actinokineospora</taxon>
    </lineage>
</organism>
<accession>A0A1G6TIZ8</accession>
<protein>
    <submittedName>
        <fullName evidence="3">PRC-barrel domain-containing protein</fullName>
    </submittedName>
</protein>
<dbReference type="SUPFAM" id="SSF50346">
    <property type="entry name" value="PRC-barrel domain"/>
    <property type="match status" value="1"/>
</dbReference>